<dbReference type="RefSeq" id="YP_004324290.1">
    <property type="nucleotide sequence ID" value="NC_015287.1"/>
</dbReference>
<evidence type="ECO:0000313" key="1">
    <source>
        <dbReference type="EMBL" id="ADO98303.1"/>
    </source>
</evidence>
<protein>
    <submittedName>
        <fullName evidence="1">Hemagglutinin domain-containing protein</fullName>
    </submittedName>
</protein>
<organism evidence="1 2">
    <name type="scientific">Synechococcus phage S-SSM7</name>
    <dbReference type="NCBI Taxonomy" id="445686"/>
    <lineage>
        <taxon>Viruses</taxon>
        <taxon>Duplodnaviria</taxon>
        <taxon>Heunggongvirae</taxon>
        <taxon>Uroviricota</taxon>
        <taxon>Caudoviricetes</taxon>
        <taxon>Pantevenvirales</taxon>
        <taxon>Kyanoviridae</taxon>
        <taxon>Lipsvirus</taxon>
        <taxon>Lipsvirus ssm7</taxon>
    </lineage>
</organism>
<sequence length="162" mass="18440">MEQTTMSEVEFRKHRVFRETEDVIFYDISVEESNASDLVVHTGAAVSPPNDVVGAKTFYIHYHQTDCNRVVSGERMFELVNPEWKHPYHIVHLDVHSGALVIPPNTYHRSVSGEGGSVVINQSTRDDLFRAETEFRPVSAAEDFTLYNILKGEKPVIHSVKR</sequence>
<proteinExistence type="predicted"/>
<dbReference type="KEGG" id="vg:10328806"/>
<dbReference type="OrthoDB" id="13509at10239"/>
<dbReference type="Proteomes" id="UP000006527">
    <property type="component" value="Segment"/>
</dbReference>
<name>E3SLF5_9CAUD</name>
<dbReference type="EMBL" id="GU071098">
    <property type="protein sequence ID" value="ADO98303.1"/>
    <property type="molecule type" value="Genomic_DNA"/>
</dbReference>
<evidence type="ECO:0000313" key="2">
    <source>
        <dbReference type="Proteomes" id="UP000006527"/>
    </source>
</evidence>
<dbReference type="GeneID" id="10328806"/>
<reference evidence="1 2" key="1">
    <citation type="journal article" date="2010" name="Environ. Microbiol.">
        <title>Genomic analysis of oceanic cyanobacterial myoviruses compared with T4-like myoviruses from diverse hosts and environments.</title>
        <authorList>
            <person name="Sullivan M.B."/>
            <person name="Huang K.H."/>
            <person name="Ignacio-Espinoza J.C."/>
            <person name="Berlin A.M."/>
            <person name="Kelly L."/>
            <person name="Weigele P.R."/>
            <person name="DeFrancesco A.S."/>
            <person name="Kern S.E."/>
            <person name="Thompson L.R."/>
            <person name="Young S."/>
            <person name="Yandava C."/>
            <person name="Fu R."/>
            <person name="Krastins B."/>
            <person name="Chase M."/>
            <person name="Sarracino D."/>
            <person name="Osburne M.S."/>
            <person name="Henn M.R."/>
            <person name="Chisholm S.W."/>
        </authorList>
    </citation>
    <scope>NUCLEOTIDE SEQUENCE [LARGE SCALE GENOMIC DNA]</scope>
    <source>
        <strain evidence="1">8109-3</strain>
    </source>
</reference>
<gene>
    <name evidence="1" type="primary">hn</name>
    <name evidence="1" type="ORF">SSSM7_238</name>
</gene>
<accession>E3SLF5</accession>
<keyword evidence="2" id="KW-1185">Reference proteome</keyword>